<name>T1IIC2_STRMM</name>
<organism evidence="1 2">
    <name type="scientific">Strigamia maritima</name>
    <name type="common">European centipede</name>
    <name type="synonym">Geophilus maritimus</name>
    <dbReference type="NCBI Taxonomy" id="126957"/>
    <lineage>
        <taxon>Eukaryota</taxon>
        <taxon>Metazoa</taxon>
        <taxon>Ecdysozoa</taxon>
        <taxon>Arthropoda</taxon>
        <taxon>Myriapoda</taxon>
        <taxon>Chilopoda</taxon>
        <taxon>Pleurostigmophora</taxon>
        <taxon>Geophilomorpha</taxon>
        <taxon>Linotaeniidae</taxon>
        <taxon>Strigamia</taxon>
    </lineage>
</organism>
<proteinExistence type="predicted"/>
<reference evidence="1" key="2">
    <citation type="submission" date="2015-02" db="UniProtKB">
        <authorList>
            <consortium name="EnsemblMetazoa"/>
        </authorList>
    </citation>
    <scope>IDENTIFICATION</scope>
</reference>
<protein>
    <submittedName>
        <fullName evidence="1">Uncharacterized protein</fullName>
    </submittedName>
</protein>
<dbReference type="Proteomes" id="UP000014500">
    <property type="component" value="Unassembled WGS sequence"/>
</dbReference>
<evidence type="ECO:0000313" key="1">
    <source>
        <dbReference type="EnsemblMetazoa" id="SMAR000615-PA"/>
    </source>
</evidence>
<sequence length="61" mass="6846">MFSILPLEGASMRGLIFGLIPPMRLGLPFSIFCLTQVINFNGVRTETVKGKTWQMLFIADK</sequence>
<dbReference type="EnsemblMetazoa" id="SMAR000615-RA">
    <property type="protein sequence ID" value="SMAR000615-PA"/>
    <property type="gene ID" value="SMAR000615"/>
</dbReference>
<dbReference type="EMBL" id="JH430159">
    <property type="status" value="NOT_ANNOTATED_CDS"/>
    <property type="molecule type" value="Genomic_DNA"/>
</dbReference>
<keyword evidence="2" id="KW-1185">Reference proteome</keyword>
<evidence type="ECO:0000313" key="2">
    <source>
        <dbReference type="Proteomes" id="UP000014500"/>
    </source>
</evidence>
<reference evidence="2" key="1">
    <citation type="submission" date="2011-05" db="EMBL/GenBank/DDBJ databases">
        <authorList>
            <person name="Richards S.R."/>
            <person name="Qu J."/>
            <person name="Jiang H."/>
            <person name="Jhangiani S.N."/>
            <person name="Agravi P."/>
            <person name="Goodspeed R."/>
            <person name="Gross S."/>
            <person name="Mandapat C."/>
            <person name="Jackson L."/>
            <person name="Mathew T."/>
            <person name="Pu L."/>
            <person name="Thornton R."/>
            <person name="Saada N."/>
            <person name="Wilczek-Boney K.B."/>
            <person name="Lee S."/>
            <person name="Kovar C."/>
            <person name="Wu Y."/>
            <person name="Scherer S.E."/>
            <person name="Worley K.C."/>
            <person name="Muzny D.M."/>
            <person name="Gibbs R."/>
        </authorList>
    </citation>
    <scope>NUCLEOTIDE SEQUENCE</scope>
    <source>
        <strain evidence="2">Brora</strain>
    </source>
</reference>
<accession>T1IIC2</accession>
<dbReference type="HOGENOM" id="CLU_2925510_0_0_1"/>
<dbReference type="AlphaFoldDB" id="T1IIC2"/>